<dbReference type="EMBL" id="RQTK01001072">
    <property type="protein sequence ID" value="RUS72397.1"/>
    <property type="molecule type" value="Genomic_DNA"/>
</dbReference>
<accession>A0A3S0ZDD5</accession>
<comment type="caution">
    <text evidence="2">The sequence shown here is derived from an EMBL/GenBank/DDBJ whole genome shotgun (WGS) entry which is preliminary data.</text>
</comment>
<feature type="region of interest" description="Disordered" evidence="1">
    <location>
        <begin position="21"/>
        <end position="72"/>
    </location>
</feature>
<evidence type="ECO:0000313" key="2">
    <source>
        <dbReference type="EMBL" id="RUS72397.1"/>
    </source>
</evidence>
<protein>
    <submittedName>
        <fullName evidence="2">Uncharacterized protein</fullName>
    </submittedName>
</protein>
<feature type="region of interest" description="Disordered" evidence="1">
    <location>
        <begin position="91"/>
        <end position="111"/>
    </location>
</feature>
<sequence length="146" mass="15643">HQHQHHQQQHLHAPSQLFYEGGQGDISELQPPVAHSRGEASGLQAGLVSGPSRLDMQGLGGQSPGLDSQHMAQQLAELSHSQQTFTMLTNVSSLAGDPSPGPGAAKRADKENSALLYAPNPPLEFMQQFIRHNLESQAGLLNSDNN</sequence>
<feature type="non-terminal residue" evidence="2">
    <location>
        <position position="146"/>
    </location>
</feature>
<evidence type="ECO:0000256" key="1">
    <source>
        <dbReference type="SAM" id="MobiDB-lite"/>
    </source>
</evidence>
<organism evidence="2 3">
    <name type="scientific">Elysia chlorotica</name>
    <name type="common">Eastern emerald elysia</name>
    <name type="synonym">Sea slug</name>
    <dbReference type="NCBI Taxonomy" id="188477"/>
    <lineage>
        <taxon>Eukaryota</taxon>
        <taxon>Metazoa</taxon>
        <taxon>Spiralia</taxon>
        <taxon>Lophotrochozoa</taxon>
        <taxon>Mollusca</taxon>
        <taxon>Gastropoda</taxon>
        <taxon>Heterobranchia</taxon>
        <taxon>Euthyneura</taxon>
        <taxon>Panpulmonata</taxon>
        <taxon>Sacoglossa</taxon>
        <taxon>Placobranchoidea</taxon>
        <taxon>Plakobranchidae</taxon>
        <taxon>Elysia</taxon>
    </lineage>
</organism>
<name>A0A3S0ZDD5_ELYCH</name>
<dbReference type="Proteomes" id="UP000271974">
    <property type="component" value="Unassembled WGS sequence"/>
</dbReference>
<dbReference type="AlphaFoldDB" id="A0A3S0ZDD5"/>
<reference evidence="2 3" key="1">
    <citation type="submission" date="2019-01" db="EMBL/GenBank/DDBJ databases">
        <title>A draft genome assembly of the solar-powered sea slug Elysia chlorotica.</title>
        <authorList>
            <person name="Cai H."/>
            <person name="Li Q."/>
            <person name="Fang X."/>
            <person name="Li J."/>
            <person name="Curtis N.E."/>
            <person name="Altenburger A."/>
            <person name="Shibata T."/>
            <person name="Feng M."/>
            <person name="Maeda T."/>
            <person name="Schwartz J.A."/>
            <person name="Shigenobu S."/>
            <person name="Lundholm N."/>
            <person name="Nishiyama T."/>
            <person name="Yang H."/>
            <person name="Hasebe M."/>
            <person name="Li S."/>
            <person name="Pierce S.K."/>
            <person name="Wang J."/>
        </authorList>
    </citation>
    <scope>NUCLEOTIDE SEQUENCE [LARGE SCALE GENOMIC DNA]</scope>
    <source>
        <strain evidence="2">EC2010</strain>
        <tissue evidence="2">Whole organism of an adult</tissue>
    </source>
</reference>
<gene>
    <name evidence="2" type="ORF">EGW08_019834</name>
</gene>
<keyword evidence="3" id="KW-1185">Reference proteome</keyword>
<evidence type="ECO:0000313" key="3">
    <source>
        <dbReference type="Proteomes" id="UP000271974"/>
    </source>
</evidence>
<feature type="non-terminal residue" evidence="2">
    <location>
        <position position="1"/>
    </location>
</feature>
<dbReference type="OrthoDB" id="10615818at2759"/>
<proteinExistence type="predicted"/>